<dbReference type="SUPFAM" id="SSF47031">
    <property type="entry name" value="Second domain of FERM"/>
    <property type="match status" value="1"/>
</dbReference>
<dbReference type="GO" id="GO:0048471">
    <property type="term" value="C:perinuclear region of cytoplasm"/>
    <property type="evidence" value="ECO:0007669"/>
    <property type="project" value="TreeGrafter"/>
</dbReference>
<evidence type="ECO:0000256" key="3">
    <source>
        <dbReference type="ARBA" id="ARBA00022737"/>
    </source>
</evidence>
<dbReference type="Proteomes" id="UP001431209">
    <property type="component" value="Unassembled WGS sequence"/>
</dbReference>
<dbReference type="InterPro" id="IPR027038">
    <property type="entry name" value="RanGap"/>
</dbReference>
<dbReference type="GO" id="GO:0031267">
    <property type="term" value="F:small GTPase binding"/>
    <property type="evidence" value="ECO:0007669"/>
    <property type="project" value="TreeGrafter"/>
</dbReference>
<dbReference type="SMART" id="SM00295">
    <property type="entry name" value="B41"/>
    <property type="match status" value="1"/>
</dbReference>
<evidence type="ECO:0000259" key="4">
    <source>
        <dbReference type="PROSITE" id="PS50057"/>
    </source>
</evidence>
<dbReference type="InterPro" id="IPR035963">
    <property type="entry name" value="FERM_2"/>
</dbReference>
<dbReference type="Pfam" id="PF00373">
    <property type="entry name" value="FERM_M"/>
    <property type="match status" value="1"/>
</dbReference>
<dbReference type="GO" id="GO:0006913">
    <property type="term" value="P:nucleocytoplasmic transport"/>
    <property type="evidence" value="ECO:0007669"/>
    <property type="project" value="TreeGrafter"/>
</dbReference>
<dbReference type="GO" id="GO:0005096">
    <property type="term" value="F:GTPase activator activity"/>
    <property type="evidence" value="ECO:0007669"/>
    <property type="project" value="UniProtKB-KW"/>
</dbReference>
<dbReference type="InterPro" id="IPR014352">
    <property type="entry name" value="FERM/acyl-CoA-bd_prot_sf"/>
</dbReference>
<evidence type="ECO:0000256" key="1">
    <source>
        <dbReference type="ARBA" id="ARBA00022468"/>
    </source>
</evidence>
<sequence>IDFWTFPILSQKKIYLQTQTYVYSKLKHVKKPRELNDPVAEHLLFKHVQQNIIQELYPCPERIACVLAAIELQSKYGDNDPHKHRTGYLNKIGLSEFLPQTVSRHDYAYWQERLFSIHRKLAGTTQREAIKKYIDVARQIPYFGMTFFELEDDVKARLLLGVAEDGLFLFNTANLSLLHCVTFRSLVAWTKKDVGFDIMFEEEDIVQSLTLITSDVKRKEILDLLDEYYVLLPDDWRNSMKKPNNSKPVVLDRPVDYLPPQKRTFMGRFGSRLEFLKGYYMECCAQSKHIPLRSMCCQIDACIDNEVPLNKLDLCECNLDNQGLDFILKSIGKALAFSPEVIFQWKENLDLQEIDFSDNFINVEEYRFIFSFLDFFPKMKHINLSGNLVGNQGAILLSKCIEKLKSIESIRLNNCDIGNKGLTELLSSIRGRSTFKVLECAKNRVADKTLSLLGKLLDDTYLSVLNLSGNKIDAGIIDAGILGSILKPLDISKRIEVVDLSDCNLNTKAGIRIALFLESNKNIQELRISGNKFNSEVFVKIGLSLRTNTSLVKLDLSNNMFGDKITDKQIKEAIGFVSKPTSQLEELNISNCCFDYIFADEFAKILTTNSKLSSINLSQNPISKVGTPPSSWKDALSAGHIKKLCMSRCDLTGTGLLNFMVSIAGVQLDELILDGCEPIGDIRMLQEFFANCRSKLLSLSDSKITDDLLAMIGPSLGKNRNIEILILNDNLLSKDGLERLTHSKINKNLSELHILRNPRLEKDAKVVAKILMDKTLLRKVLI</sequence>
<dbReference type="AlphaFoldDB" id="A0AAW2YY98"/>
<proteinExistence type="predicted"/>
<dbReference type="EMBL" id="JAOPGA020000814">
    <property type="protein sequence ID" value="KAL0482079.1"/>
    <property type="molecule type" value="Genomic_DNA"/>
</dbReference>
<organism evidence="5 6">
    <name type="scientific">Acrasis kona</name>
    <dbReference type="NCBI Taxonomy" id="1008807"/>
    <lineage>
        <taxon>Eukaryota</taxon>
        <taxon>Discoba</taxon>
        <taxon>Heterolobosea</taxon>
        <taxon>Tetramitia</taxon>
        <taxon>Eutetramitia</taxon>
        <taxon>Acrasidae</taxon>
        <taxon>Acrasis</taxon>
    </lineage>
</organism>
<dbReference type="PANTHER" id="PTHR24113:SF12">
    <property type="entry name" value="RAN GTPASE-ACTIVATING PROTEIN 1"/>
    <property type="match status" value="1"/>
</dbReference>
<dbReference type="InterPro" id="IPR019749">
    <property type="entry name" value="Band_41_domain"/>
</dbReference>
<keyword evidence="3" id="KW-0677">Repeat</keyword>
<dbReference type="GO" id="GO:0005829">
    <property type="term" value="C:cytosol"/>
    <property type="evidence" value="ECO:0007669"/>
    <property type="project" value="TreeGrafter"/>
</dbReference>
<dbReference type="Gene3D" id="3.80.10.10">
    <property type="entry name" value="Ribonuclease Inhibitor"/>
    <property type="match status" value="3"/>
</dbReference>
<keyword evidence="2" id="KW-0433">Leucine-rich repeat</keyword>
<reference evidence="5 6" key="1">
    <citation type="submission" date="2024-03" db="EMBL/GenBank/DDBJ databases">
        <title>The Acrasis kona genome and developmental transcriptomes reveal deep origins of eukaryotic multicellular pathways.</title>
        <authorList>
            <person name="Sheikh S."/>
            <person name="Fu C.-J."/>
            <person name="Brown M.W."/>
            <person name="Baldauf S.L."/>
        </authorList>
    </citation>
    <scope>NUCLEOTIDE SEQUENCE [LARGE SCALE GENOMIC DNA]</scope>
    <source>
        <strain evidence="5 6">ATCC MYA-3509</strain>
    </source>
</reference>
<evidence type="ECO:0000313" key="5">
    <source>
        <dbReference type="EMBL" id="KAL0482079.1"/>
    </source>
</evidence>
<dbReference type="SUPFAM" id="SSF52047">
    <property type="entry name" value="RNI-like"/>
    <property type="match status" value="2"/>
</dbReference>
<dbReference type="InterPro" id="IPR000299">
    <property type="entry name" value="FERM_domain"/>
</dbReference>
<dbReference type="Gene3D" id="1.20.80.10">
    <property type="match status" value="1"/>
</dbReference>
<dbReference type="PROSITE" id="PS50057">
    <property type="entry name" value="FERM_3"/>
    <property type="match status" value="1"/>
</dbReference>
<feature type="non-terminal residue" evidence="5">
    <location>
        <position position="1"/>
    </location>
</feature>
<dbReference type="PANTHER" id="PTHR24113">
    <property type="entry name" value="RAN GTPASE-ACTIVATING PROTEIN 1"/>
    <property type="match status" value="1"/>
</dbReference>
<gene>
    <name evidence="5" type="ORF">AKO1_013259</name>
</gene>
<keyword evidence="6" id="KW-1185">Reference proteome</keyword>
<dbReference type="SMART" id="SM00368">
    <property type="entry name" value="LRR_RI"/>
    <property type="match status" value="8"/>
</dbReference>
<comment type="caution">
    <text evidence="5">The sequence shown here is derived from an EMBL/GenBank/DDBJ whole genome shotgun (WGS) entry which is preliminary data.</text>
</comment>
<dbReference type="CDD" id="cd14473">
    <property type="entry name" value="FERM_B-lobe"/>
    <property type="match status" value="1"/>
</dbReference>
<keyword evidence="1" id="KW-0343">GTPase activation</keyword>
<protein>
    <recommendedName>
        <fullName evidence="4">FERM domain-containing protein</fullName>
    </recommendedName>
</protein>
<feature type="domain" description="FERM" evidence="4">
    <location>
        <begin position="1"/>
        <end position="236"/>
    </location>
</feature>
<evidence type="ECO:0000256" key="2">
    <source>
        <dbReference type="ARBA" id="ARBA00022614"/>
    </source>
</evidence>
<dbReference type="InterPro" id="IPR001611">
    <property type="entry name" value="Leu-rich_rpt"/>
</dbReference>
<dbReference type="Pfam" id="PF13516">
    <property type="entry name" value="LRR_6"/>
    <property type="match status" value="2"/>
</dbReference>
<evidence type="ECO:0000313" key="6">
    <source>
        <dbReference type="Proteomes" id="UP001431209"/>
    </source>
</evidence>
<dbReference type="InterPro" id="IPR019748">
    <property type="entry name" value="FERM_central"/>
</dbReference>
<accession>A0AAW2YY98</accession>
<dbReference type="InterPro" id="IPR032675">
    <property type="entry name" value="LRR_dom_sf"/>
</dbReference>
<dbReference type="GO" id="GO:0005634">
    <property type="term" value="C:nucleus"/>
    <property type="evidence" value="ECO:0007669"/>
    <property type="project" value="TreeGrafter"/>
</dbReference>
<name>A0AAW2YY98_9EUKA</name>